<dbReference type="CDD" id="cd00143">
    <property type="entry name" value="PP2Cc"/>
    <property type="match status" value="1"/>
</dbReference>
<dbReference type="PANTHER" id="PTHR47992">
    <property type="entry name" value="PROTEIN PHOSPHATASE"/>
    <property type="match status" value="1"/>
</dbReference>
<keyword evidence="3" id="KW-1185">Reference proteome</keyword>
<accession>A0A7R7ICJ2</accession>
<dbReference type="AlphaFoldDB" id="A0A7R7ICJ2"/>
<protein>
    <submittedName>
        <fullName evidence="2">Serine/threonine protein phosphatase</fullName>
    </submittedName>
</protein>
<dbReference type="SMART" id="SM00332">
    <property type="entry name" value="PP2Cc"/>
    <property type="match status" value="1"/>
</dbReference>
<organism evidence="2 3">
    <name type="scientific">Anaeromicropila herbilytica</name>
    <dbReference type="NCBI Taxonomy" id="2785025"/>
    <lineage>
        <taxon>Bacteria</taxon>
        <taxon>Bacillati</taxon>
        <taxon>Bacillota</taxon>
        <taxon>Clostridia</taxon>
        <taxon>Lachnospirales</taxon>
        <taxon>Lachnospiraceae</taxon>
        <taxon>Anaeromicropila</taxon>
    </lineage>
</organism>
<gene>
    <name evidence="2" type="ORF">bsdtb5_12840</name>
</gene>
<sequence>MGVKLKARAYSDIGLYRKKNEDNYLMMKNYLPQEHRITTKKIRANIDKPCLFAVCDGMGGTLYGDTSSFLAVQSLYENFKIVCSLVNKPNRENIKKILDSVNEDICSFSKSKQIELGSTIALLYVDEKEIIVSNIGDSRIYKLYCGKMEQLSKDHNQAYFMYESGMITKEEMKNHRGRHHLTQYLGIKSDEMIIDPYIQCMNHDEGKVIFLICSDGLVETLDDEVIKYILEQKISLKKKSKMLVKSAIKHGSKDNVTALLVEIIKK</sequence>
<dbReference type="GO" id="GO:0004722">
    <property type="term" value="F:protein serine/threonine phosphatase activity"/>
    <property type="evidence" value="ECO:0007669"/>
    <property type="project" value="InterPro"/>
</dbReference>
<reference evidence="2 3" key="1">
    <citation type="submission" date="2020-11" db="EMBL/GenBank/DDBJ databases">
        <title>Draft genome sequencing of a Lachnospiraceae strain isolated from anoxic soil subjected to BSD treatment.</title>
        <authorList>
            <person name="Uek A."/>
            <person name="Tonouchi A."/>
        </authorList>
    </citation>
    <scope>NUCLEOTIDE SEQUENCE [LARGE SCALE GENOMIC DNA]</scope>
    <source>
        <strain evidence="2 3">TB5</strain>
    </source>
</reference>
<dbReference type="RefSeq" id="WP_271715243.1">
    <property type="nucleotide sequence ID" value="NZ_AP024169.1"/>
</dbReference>
<dbReference type="EMBL" id="AP024169">
    <property type="protein sequence ID" value="BCN29989.1"/>
    <property type="molecule type" value="Genomic_DNA"/>
</dbReference>
<evidence type="ECO:0000313" key="2">
    <source>
        <dbReference type="EMBL" id="BCN29989.1"/>
    </source>
</evidence>
<dbReference type="InterPro" id="IPR001932">
    <property type="entry name" value="PPM-type_phosphatase-like_dom"/>
</dbReference>
<evidence type="ECO:0000259" key="1">
    <source>
        <dbReference type="PROSITE" id="PS51746"/>
    </source>
</evidence>
<proteinExistence type="predicted"/>
<dbReference type="PROSITE" id="PS51746">
    <property type="entry name" value="PPM_2"/>
    <property type="match status" value="1"/>
</dbReference>
<dbReference type="InterPro" id="IPR036457">
    <property type="entry name" value="PPM-type-like_dom_sf"/>
</dbReference>
<dbReference type="Pfam" id="PF13672">
    <property type="entry name" value="PP2C_2"/>
    <property type="match status" value="1"/>
</dbReference>
<dbReference type="Gene3D" id="3.60.40.10">
    <property type="entry name" value="PPM-type phosphatase domain"/>
    <property type="match status" value="1"/>
</dbReference>
<dbReference type="SMART" id="SM00331">
    <property type="entry name" value="PP2C_SIG"/>
    <property type="match status" value="1"/>
</dbReference>
<dbReference type="KEGG" id="ahb:bsdtb5_12840"/>
<dbReference type="SUPFAM" id="SSF81606">
    <property type="entry name" value="PP2C-like"/>
    <property type="match status" value="1"/>
</dbReference>
<name>A0A7R7ICJ2_9FIRM</name>
<feature type="domain" description="PPM-type phosphatase" evidence="1">
    <location>
        <begin position="6"/>
        <end position="263"/>
    </location>
</feature>
<evidence type="ECO:0000313" key="3">
    <source>
        <dbReference type="Proteomes" id="UP000595897"/>
    </source>
</evidence>
<dbReference type="InterPro" id="IPR015655">
    <property type="entry name" value="PP2C"/>
</dbReference>
<dbReference type="Proteomes" id="UP000595897">
    <property type="component" value="Chromosome"/>
</dbReference>